<evidence type="ECO:0000256" key="7">
    <source>
        <dbReference type="HAMAP-Rule" id="MF_00382"/>
    </source>
</evidence>
<dbReference type="Gene3D" id="6.10.160.10">
    <property type="match status" value="1"/>
</dbReference>
<keyword evidence="2 7" id="KW-0699">rRNA-binding</keyword>
<dbReference type="PROSITE" id="PS00937">
    <property type="entry name" value="RIBOSOMAL_L20"/>
    <property type="match status" value="1"/>
</dbReference>
<dbReference type="PANTHER" id="PTHR10986">
    <property type="entry name" value="39S RIBOSOMAL PROTEIN L20"/>
    <property type="match status" value="1"/>
</dbReference>
<dbReference type="AlphaFoldDB" id="A0A0A2LIS1"/>
<dbReference type="Pfam" id="PF00453">
    <property type="entry name" value="Ribosomal_L20"/>
    <property type="match status" value="1"/>
</dbReference>
<evidence type="ECO:0000256" key="6">
    <source>
        <dbReference type="ARBA" id="ARBA00035172"/>
    </source>
</evidence>
<dbReference type="FunFam" id="1.10.1900.20:FF:000001">
    <property type="entry name" value="50S ribosomal protein L20"/>
    <property type="match status" value="1"/>
</dbReference>
<comment type="similarity">
    <text evidence="1 7 8">Belongs to the bacterial ribosomal protein bL20 family.</text>
</comment>
<dbReference type="Proteomes" id="UP000030129">
    <property type="component" value="Unassembled WGS sequence"/>
</dbReference>
<proteinExistence type="inferred from homology"/>
<dbReference type="GO" id="GO:1990904">
    <property type="term" value="C:ribonucleoprotein complex"/>
    <property type="evidence" value="ECO:0007669"/>
    <property type="project" value="UniProtKB-KW"/>
</dbReference>
<dbReference type="eggNOG" id="COG0292">
    <property type="taxonomic scope" value="Bacteria"/>
</dbReference>
<dbReference type="GO" id="GO:0006412">
    <property type="term" value="P:translation"/>
    <property type="evidence" value="ECO:0007669"/>
    <property type="project" value="InterPro"/>
</dbReference>
<dbReference type="EMBL" id="JRLV01000021">
    <property type="protein sequence ID" value="KGO79111.1"/>
    <property type="molecule type" value="Genomic_DNA"/>
</dbReference>
<evidence type="ECO:0000256" key="1">
    <source>
        <dbReference type="ARBA" id="ARBA00007698"/>
    </source>
</evidence>
<accession>A0A0A2LIS1</accession>
<dbReference type="SUPFAM" id="SSF74731">
    <property type="entry name" value="Ribosomal protein L20"/>
    <property type="match status" value="1"/>
</dbReference>
<dbReference type="InterPro" id="IPR005813">
    <property type="entry name" value="Ribosomal_bL20"/>
</dbReference>
<dbReference type="GO" id="GO:0003735">
    <property type="term" value="F:structural constituent of ribosome"/>
    <property type="evidence" value="ECO:0007669"/>
    <property type="project" value="InterPro"/>
</dbReference>
<dbReference type="PRINTS" id="PR00062">
    <property type="entry name" value="RIBOSOMALL20"/>
</dbReference>
<name>A0A0A2LIS1_9FLAO</name>
<evidence type="ECO:0000313" key="10">
    <source>
        <dbReference type="Proteomes" id="UP000030129"/>
    </source>
</evidence>
<dbReference type="Gene3D" id="1.10.1900.20">
    <property type="entry name" value="Ribosomal protein L20"/>
    <property type="match status" value="1"/>
</dbReference>
<evidence type="ECO:0000256" key="8">
    <source>
        <dbReference type="RuleBase" id="RU000560"/>
    </source>
</evidence>
<evidence type="ECO:0000256" key="3">
    <source>
        <dbReference type="ARBA" id="ARBA00022884"/>
    </source>
</evidence>
<comment type="caution">
    <text evidence="9">The sequence shown here is derived from an EMBL/GenBank/DDBJ whole genome shotgun (WGS) entry which is preliminary data.</text>
</comment>
<dbReference type="GO" id="GO:0019843">
    <property type="term" value="F:rRNA binding"/>
    <property type="evidence" value="ECO:0007669"/>
    <property type="project" value="UniProtKB-UniRule"/>
</dbReference>
<evidence type="ECO:0000256" key="4">
    <source>
        <dbReference type="ARBA" id="ARBA00022980"/>
    </source>
</evidence>
<sequence>MPRAVNSVASRARRKRVLKQAKGYFGRRKNVWTVAKNAVEKAMAYSYRDRKQKKRNFRSLWIMRINAGARLHGMSYSQFMGKVKANGIELNRKVLADLAMNHPEAFAAIVNKVK</sequence>
<gene>
    <name evidence="7" type="primary">rplT</name>
    <name evidence="9" type="ORF">Q763_15540</name>
</gene>
<dbReference type="RefSeq" id="WP_035135856.1">
    <property type="nucleotide sequence ID" value="NZ_JRLV01000021.1"/>
</dbReference>
<dbReference type="NCBIfam" id="TIGR01032">
    <property type="entry name" value="rplT_bact"/>
    <property type="match status" value="1"/>
</dbReference>
<dbReference type="STRING" id="1406840.Q763_15540"/>
<comment type="function">
    <text evidence="7 8">Binds directly to 23S ribosomal RNA and is necessary for the in vitro assembly process of the 50S ribosomal subunit. It is not involved in the protein synthesizing functions of that subunit.</text>
</comment>
<keyword evidence="3 7" id="KW-0694">RNA-binding</keyword>
<evidence type="ECO:0000256" key="2">
    <source>
        <dbReference type="ARBA" id="ARBA00022730"/>
    </source>
</evidence>
<keyword evidence="10" id="KW-1185">Reference proteome</keyword>
<dbReference type="GO" id="GO:0000027">
    <property type="term" value="P:ribosomal large subunit assembly"/>
    <property type="evidence" value="ECO:0007669"/>
    <property type="project" value="UniProtKB-UniRule"/>
</dbReference>
<dbReference type="CDD" id="cd07026">
    <property type="entry name" value="Ribosomal_L20"/>
    <property type="match status" value="1"/>
</dbReference>
<protein>
    <recommendedName>
        <fullName evidence="6 7">Large ribosomal subunit protein bL20</fullName>
    </recommendedName>
</protein>
<evidence type="ECO:0000256" key="5">
    <source>
        <dbReference type="ARBA" id="ARBA00023274"/>
    </source>
</evidence>
<dbReference type="HAMAP" id="MF_00382">
    <property type="entry name" value="Ribosomal_bL20"/>
    <property type="match status" value="1"/>
</dbReference>
<dbReference type="GO" id="GO:0005840">
    <property type="term" value="C:ribosome"/>
    <property type="evidence" value="ECO:0007669"/>
    <property type="project" value="UniProtKB-KW"/>
</dbReference>
<dbReference type="InterPro" id="IPR049946">
    <property type="entry name" value="RIBOSOMAL_L20_CS"/>
</dbReference>
<organism evidence="9 10">
    <name type="scientific">Flavobacterium beibuense F44-8</name>
    <dbReference type="NCBI Taxonomy" id="1406840"/>
    <lineage>
        <taxon>Bacteria</taxon>
        <taxon>Pseudomonadati</taxon>
        <taxon>Bacteroidota</taxon>
        <taxon>Flavobacteriia</taxon>
        <taxon>Flavobacteriales</taxon>
        <taxon>Flavobacteriaceae</taxon>
        <taxon>Flavobacterium</taxon>
    </lineage>
</organism>
<reference evidence="9 10" key="1">
    <citation type="submission" date="2013-09" db="EMBL/GenBank/DDBJ databases">
        <authorList>
            <person name="Zeng Z."/>
            <person name="Chen C."/>
        </authorList>
    </citation>
    <scope>NUCLEOTIDE SEQUENCE [LARGE SCALE GENOMIC DNA]</scope>
    <source>
        <strain evidence="9 10">F44-8</strain>
    </source>
</reference>
<dbReference type="InterPro" id="IPR035566">
    <property type="entry name" value="Ribosomal_protein_bL20_C"/>
</dbReference>
<keyword evidence="4 7" id="KW-0689">Ribosomal protein</keyword>
<evidence type="ECO:0000313" key="9">
    <source>
        <dbReference type="EMBL" id="KGO79111.1"/>
    </source>
</evidence>
<keyword evidence="5 7" id="KW-0687">Ribonucleoprotein</keyword>